<evidence type="ECO:0000256" key="2">
    <source>
        <dbReference type="SAM" id="MobiDB-lite"/>
    </source>
</evidence>
<dbReference type="Gene3D" id="2.30.30.40">
    <property type="entry name" value="SH3 Domains"/>
    <property type="match status" value="2"/>
</dbReference>
<evidence type="ECO:0000313" key="5">
    <source>
        <dbReference type="Proteomes" id="UP000002527"/>
    </source>
</evidence>
<dbReference type="Proteomes" id="UP000002527">
    <property type="component" value="Chromosome"/>
</dbReference>
<dbReference type="InterPro" id="IPR059180">
    <property type="entry name" value="3D_YorM"/>
</dbReference>
<dbReference type="SMART" id="SM00287">
    <property type="entry name" value="SH3b"/>
    <property type="match status" value="2"/>
</dbReference>
<dbReference type="HOGENOM" id="CLU_028010_1_1_9"/>
<feature type="domain" description="SH3b" evidence="3">
    <location>
        <begin position="110"/>
        <end position="173"/>
    </location>
</feature>
<dbReference type="InterPro" id="IPR051933">
    <property type="entry name" value="Resuscitation_pf_RpfB"/>
</dbReference>
<dbReference type="AlphaFoldDB" id="Q735Z6"/>
<evidence type="ECO:0000313" key="4">
    <source>
        <dbReference type="EMBL" id="AAS41916.1"/>
    </source>
</evidence>
<gene>
    <name evidence="4" type="ordered locus">BCE_3005</name>
</gene>
<dbReference type="Pfam" id="PF08239">
    <property type="entry name" value="SH3_3"/>
    <property type="match status" value="2"/>
</dbReference>
<evidence type="ECO:0000256" key="1">
    <source>
        <dbReference type="ARBA" id="ARBA00022729"/>
    </source>
</evidence>
<dbReference type="PROSITE" id="PS51781">
    <property type="entry name" value="SH3B"/>
    <property type="match status" value="1"/>
</dbReference>
<dbReference type="CDD" id="cd14667">
    <property type="entry name" value="3D_containing_proteins"/>
    <property type="match status" value="1"/>
</dbReference>
<name>Q735Z6_BACC1</name>
<feature type="region of interest" description="Disordered" evidence="2">
    <location>
        <begin position="384"/>
        <end position="409"/>
    </location>
</feature>
<dbReference type="PANTHER" id="PTHR39160:SF6">
    <property type="entry name" value="CELL WALL-BINDING PROTEIN YOCH"/>
    <property type="match status" value="1"/>
</dbReference>
<reference evidence="4 5" key="1">
    <citation type="journal article" date="2004" name="Nucleic Acids Res.">
        <title>The genome sequence of Bacillus cereus ATCC 10987 reveals metabolic adaptations and a large plasmid related to Bacillus anthracis pXO1.</title>
        <authorList>
            <person name="Rasko D.A."/>
            <person name="Ravel J."/>
            <person name="Okstad O.A."/>
            <person name="Helgason E."/>
            <person name="Cer R.Z."/>
            <person name="Jiang L."/>
            <person name="Shores K.A."/>
            <person name="Fouts D.E."/>
            <person name="Tourasse N.J."/>
            <person name="Angiuoli S.V."/>
            <person name="Kolonay J."/>
            <person name="Nelson W.C."/>
            <person name="Kolsto A.-B."/>
            <person name="Fraser C.M."/>
            <person name="Read T.D."/>
        </authorList>
    </citation>
    <scope>NUCLEOTIDE SEQUENCE [LARGE SCALE GENOMIC DNA]</scope>
    <source>
        <strain evidence="5">ATCC 10987 / NRS 248</strain>
    </source>
</reference>
<dbReference type="GO" id="GO:0009254">
    <property type="term" value="P:peptidoglycan turnover"/>
    <property type="evidence" value="ECO:0007669"/>
    <property type="project" value="InterPro"/>
</dbReference>
<dbReference type="InterPro" id="IPR010611">
    <property type="entry name" value="3D_dom"/>
</dbReference>
<proteinExistence type="predicted"/>
<dbReference type="NCBIfam" id="NF040676">
    <property type="entry name" value="wall_bind_EntB"/>
    <property type="match status" value="2"/>
</dbReference>
<dbReference type="GO" id="GO:0004553">
    <property type="term" value="F:hydrolase activity, hydrolyzing O-glycosyl compounds"/>
    <property type="evidence" value="ECO:0007669"/>
    <property type="project" value="InterPro"/>
</dbReference>
<dbReference type="InterPro" id="IPR036908">
    <property type="entry name" value="RlpA-like_sf"/>
</dbReference>
<dbReference type="SUPFAM" id="SSF50685">
    <property type="entry name" value="Barwin-like endoglucanases"/>
    <property type="match status" value="1"/>
</dbReference>
<dbReference type="GO" id="GO:0019867">
    <property type="term" value="C:outer membrane"/>
    <property type="evidence" value="ECO:0007669"/>
    <property type="project" value="InterPro"/>
</dbReference>
<protein>
    <submittedName>
        <fullName evidence="4">Conserved domain protein</fullName>
    </submittedName>
</protein>
<dbReference type="Gene3D" id="2.40.40.10">
    <property type="entry name" value="RlpA-like domain"/>
    <property type="match status" value="1"/>
</dbReference>
<evidence type="ECO:0000259" key="3">
    <source>
        <dbReference type="PROSITE" id="PS51781"/>
    </source>
</evidence>
<dbReference type="InterPro" id="IPR003646">
    <property type="entry name" value="SH3-like_bac-type"/>
</dbReference>
<organism evidence="4 5">
    <name type="scientific">Bacillus cereus (strain ATCC 10987 / NRS 248)</name>
    <dbReference type="NCBI Taxonomy" id="222523"/>
    <lineage>
        <taxon>Bacteria</taxon>
        <taxon>Bacillati</taxon>
        <taxon>Bacillota</taxon>
        <taxon>Bacilli</taxon>
        <taxon>Bacillales</taxon>
        <taxon>Bacillaceae</taxon>
        <taxon>Bacillus</taxon>
        <taxon>Bacillus cereus group</taxon>
    </lineage>
</organism>
<dbReference type="Pfam" id="PF06725">
    <property type="entry name" value="3D"/>
    <property type="match status" value="1"/>
</dbReference>
<accession>Q735Z6</accession>
<sequence>MVLIYCYKYFHEFMEAFDRIQKNIMEAHMKKVIGAATATVFGLGAFTTTATAETIVTADVLNVREKPTTESKVVEKVKNGQELKVINTEDGWSKIELNGKEVFVSSEFTKDIYHVTANLLNVRTEANTESKILGRLKKDDVIESTNQVKDGWLQFEYKGKTAYVNVSFLSSTAPVEKKADEKTKQVAKVQKMVKAKEEAKTQKVTKAKETIKPKEEEKVQEVVKPKEEEKVQEVVKPKEEEKVQEVVKPKEEEKIQEVAKPKEEAKVQEVAKPKEEEKVQEVAKPKEEEKVQEVVKPKEEEKVQEVAKSKEEAKVQEVAKPKEEAKVQEVVKPKEEAKVQEEAKAQEIAKAKEEAKAQEIAKAKEEEKAREIAKAKEEAKAQEIAKAKEEAKAQEIAKAKEEAKAQEIAKAKEEEKAREIAKAKEEAKAQEIAKAKEEAKAREIAKAKEEAKAREAIKAKEESKNNTQSAKRELTVVATAYTADPSENGTYGGRVLTAMGHDLTANPNMRIIAVDPKVIPLGSKVWVEGYGEAIAGDTGSAIKGNRIDVLMGSKSKAMDWGRQTVKVKIL</sequence>
<dbReference type="KEGG" id="bca:BCE_3005"/>
<dbReference type="PANTHER" id="PTHR39160">
    <property type="entry name" value="CELL WALL-BINDING PROTEIN YOCH"/>
    <property type="match status" value="1"/>
</dbReference>
<keyword evidence="1" id="KW-0732">Signal</keyword>
<dbReference type="EMBL" id="AE017194">
    <property type="protein sequence ID" value="AAS41916.1"/>
    <property type="molecule type" value="Genomic_DNA"/>
</dbReference>